<dbReference type="Proteomes" id="UP000025227">
    <property type="component" value="Unplaced"/>
</dbReference>
<reference evidence="5" key="1">
    <citation type="submission" date="2020-12" db="UniProtKB">
        <authorList>
            <consortium name="WormBaseParasite"/>
        </authorList>
    </citation>
    <scope>IDENTIFICATION</scope>
    <source>
        <strain evidence="5">MHco3</strain>
    </source>
</reference>
<dbReference type="InterPro" id="IPR036397">
    <property type="entry name" value="RNaseH_sf"/>
</dbReference>
<feature type="region of interest" description="Disordered" evidence="2">
    <location>
        <begin position="769"/>
        <end position="820"/>
    </location>
</feature>
<dbReference type="AlphaFoldDB" id="A0A7I4XTZ2"/>
<proteinExistence type="predicted"/>
<accession>A0A7I4XTZ2</accession>
<name>A0A7I4XTZ2_HAECO</name>
<feature type="compositionally biased region" description="Basic and acidic residues" evidence="2">
    <location>
        <begin position="875"/>
        <end position="885"/>
    </location>
</feature>
<keyword evidence="1" id="KW-0863">Zinc-finger</keyword>
<evidence type="ECO:0000313" key="5">
    <source>
        <dbReference type="WBParaSite" id="HCON_00003010-00002"/>
    </source>
</evidence>
<evidence type="ECO:0000256" key="2">
    <source>
        <dbReference type="SAM" id="MobiDB-lite"/>
    </source>
</evidence>
<dbReference type="SMART" id="SM00355">
    <property type="entry name" value="ZnF_C2H2"/>
    <property type="match status" value="3"/>
</dbReference>
<organism evidence="4 5">
    <name type="scientific">Haemonchus contortus</name>
    <name type="common">Barber pole worm</name>
    <dbReference type="NCBI Taxonomy" id="6289"/>
    <lineage>
        <taxon>Eukaryota</taxon>
        <taxon>Metazoa</taxon>
        <taxon>Ecdysozoa</taxon>
        <taxon>Nematoda</taxon>
        <taxon>Chromadorea</taxon>
        <taxon>Rhabditida</taxon>
        <taxon>Rhabditina</taxon>
        <taxon>Rhabditomorpha</taxon>
        <taxon>Strongyloidea</taxon>
        <taxon>Trichostrongylidae</taxon>
        <taxon>Haemonchus</taxon>
    </lineage>
</organism>
<dbReference type="InterPro" id="IPR052797">
    <property type="entry name" value="RegFact_GeneExpr_CellDeath"/>
</dbReference>
<feature type="domain" description="C2H2-type" evidence="3">
    <location>
        <begin position="203"/>
        <end position="231"/>
    </location>
</feature>
<dbReference type="Gene3D" id="3.30.420.10">
    <property type="entry name" value="Ribonuclease H-like superfamily/Ribonuclease H"/>
    <property type="match status" value="1"/>
</dbReference>
<feature type="region of interest" description="Disordered" evidence="2">
    <location>
        <begin position="857"/>
        <end position="885"/>
    </location>
</feature>
<dbReference type="GO" id="GO:0008270">
    <property type="term" value="F:zinc ion binding"/>
    <property type="evidence" value="ECO:0007669"/>
    <property type="project" value="UniProtKB-KW"/>
</dbReference>
<protein>
    <submittedName>
        <fullName evidence="5">C2H2-type domain-containing protein</fullName>
    </submittedName>
</protein>
<dbReference type="PANTHER" id="PTHR33936:SF24">
    <property type="entry name" value="C2H2-TYPE DOMAIN-CONTAINING PROTEIN"/>
    <property type="match status" value="1"/>
</dbReference>
<dbReference type="GO" id="GO:0003676">
    <property type="term" value="F:nucleic acid binding"/>
    <property type="evidence" value="ECO:0007669"/>
    <property type="project" value="InterPro"/>
</dbReference>
<evidence type="ECO:0000313" key="4">
    <source>
        <dbReference type="Proteomes" id="UP000025227"/>
    </source>
</evidence>
<keyword evidence="1" id="KW-0479">Metal-binding</keyword>
<dbReference type="PROSITE" id="PS50157">
    <property type="entry name" value="ZINC_FINGER_C2H2_2"/>
    <property type="match status" value="1"/>
</dbReference>
<feature type="region of interest" description="Disordered" evidence="2">
    <location>
        <begin position="516"/>
        <end position="542"/>
    </location>
</feature>
<dbReference type="InterPro" id="IPR001888">
    <property type="entry name" value="Transposase_1"/>
</dbReference>
<dbReference type="Pfam" id="PF01359">
    <property type="entry name" value="Transposase_1"/>
    <property type="match status" value="1"/>
</dbReference>
<dbReference type="OrthoDB" id="9970333at2759"/>
<evidence type="ECO:0000259" key="3">
    <source>
        <dbReference type="PROSITE" id="PS50157"/>
    </source>
</evidence>
<evidence type="ECO:0000256" key="1">
    <source>
        <dbReference type="PROSITE-ProRule" id="PRU00042"/>
    </source>
</evidence>
<feature type="compositionally biased region" description="Basic and acidic residues" evidence="2">
    <location>
        <begin position="791"/>
        <end position="802"/>
    </location>
</feature>
<dbReference type="Gene3D" id="3.30.160.60">
    <property type="entry name" value="Classic Zinc Finger"/>
    <property type="match status" value="1"/>
</dbReference>
<dbReference type="PANTHER" id="PTHR33936">
    <property type="entry name" value="PROTEIN CBG17840"/>
    <property type="match status" value="1"/>
</dbReference>
<keyword evidence="4" id="KW-1185">Reference proteome</keyword>
<feature type="compositionally biased region" description="Polar residues" evidence="2">
    <location>
        <begin position="517"/>
        <end position="528"/>
    </location>
</feature>
<dbReference type="InterPro" id="IPR013087">
    <property type="entry name" value="Znf_C2H2_type"/>
</dbReference>
<dbReference type="PROSITE" id="PS00028">
    <property type="entry name" value="ZINC_FINGER_C2H2_1"/>
    <property type="match status" value="2"/>
</dbReference>
<keyword evidence="1" id="KW-0862">Zinc</keyword>
<dbReference type="WBParaSite" id="HCON_00003010-00002">
    <property type="protein sequence ID" value="HCON_00003010-00002"/>
    <property type="gene ID" value="HCON_00003010"/>
</dbReference>
<sequence length="1109" mass="126074">RLRFDHFDFKDETCQPIRLRLCWSHVVVSNTNKVRLLLDAIADSLLLMKQCTLPITEFERASSVVHWCSSLFSSLLSITESLSYPSQFRRIIIAYINWFQSPMEMAQSSKDLMNAKDIFQGDKSICPECNVGLMAPKNLYAHVRDIHYWQEKEVIALKAAYKRSKSNEETELPCECGQIFFSKRGLLTHQQKVHGLDHESGWVVCPECEKRFTRYSSLANHCRDYHHDSVPGQDYSVIKGQMQNWQEFEDWKRAKELATRTNFVIRRTYETMEGRTIIFVCQRSRGTGKDVDVLAKRQRSRISRRFNSHCTAFLNVLRLDDGTVQYFGCMGHIGHAVTTATLSLPSEDEDIVEMLESGLPSSVVMHCCPVCGKNRGRRSFAIFSYGRPSQIVLLSCLLRYKIIGMRRATSVCVVMRNTKQHRSRICKDHFIQTAFFLGLEIEQLLGHFPFNGISGVPTNVIEEFLTHIRMFSSLIDDTVSIEEKDVVTLFNDCLVAYFKDVVKELFYAEKREAQEYTDASSPSTSTGRPVTPIPKDKRRSVCGGLLPQPPDAATCSSSPTLDFDSSIEQSCFDRIKVENGKSPSRDVDVADEILFNLSSHSLSFLKQDSSEHECGPTSEMLQCSLCGRVRPRKRLKAAPTDPLQNKMLFSCLVRDKMPSNVALRFYEENCSGRAIVCKFHYAQAAYCIGDQVRRRPEEKYPVTGLGNVPDDILRNIVDLIRSYGIVIEKEFSVDSVINFYNLCRSKFCPNAESDDEIQFQNGCSSGPVAPTSVTKHEEKDVPGGSENPWAEVKEEVDDRPPDPDACSSLTEERDEQDAEWMSVNKKLNKSKEGAADGIRKAMLKSDPNKSFRDLAKEVFSSPPTKKKRGEGSSLKVEDTLDESHRQEQEACSRLEICSSLYLRNKLKGFLDRIVVYEEEWIIYDHKNPFARKPSKNPVSATAGIAQEDTKPKESILSKRKALLTVWWSSSGVILHKVLTRSPRQVGRAFASYIHHMKRNLIRQQLSLALGPAPIFLYDNSSGYLTNSMVETLCRFGFECLPYPCTTPMLSPHANYISSNFANYLSDKKEIEDLSKAFCDFVESKSPSFFKDGLSELPVRWERCINLRGF</sequence>